<dbReference type="PANTHER" id="PTHR43418:SF7">
    <property type="entry name" value="CARBAMOYL-PHOSPHATE SYNTHASE SMALL CHAIN"/>
    <property type="match status" value="1"/>
</dbReference>
<dbReference type="Proteomes" id="UP000831495">
    <property type="component" value="Chromosome"/>
</dbReference>
<dbReference type="PROSITE" id="PS51273">
    <property type="entry name" value="GATASE_TYPE_1"/>
    <property type="match status" value="1"/>
</dbReference>
<evidence type="ECO:0000259" key="10">
    <source>
        <dbReference type="SMART" id="SM01097"/>
    </source>
</evidence>
<reference evidence="11" key="1">
    <citation type="journal article" date="2022" name="Int. J. Syst. Evol. Microbiol.">
        <title>Apilactobacillus apisilvae sp. nov., Nicolia spurrieriana gen. nov. sp. nov., Bombilactobacillus folatiphilus sp. nov. and Bombilactobacillus thymidiniphilus sp. nov., four new lactic acid bacterial isolates from stingless bees Tetragonula carbonaria and Austroplebeia australis.</title>
        <authorList>
            <person name="Oliphant S.A."/>
            <person name="Watson-Haigh N.S."/>
            <person name="Sumby K.M."/>
            <person name="Gardner J."/>
            <person name="Groom S."/>
            <person name="Jiranek V."/>
        </authorList>
    </citation>
    <scope>NUCLEOTIDE SEQUENCE</scope>
    <source>
        <strain evidence="11">SG4_D2</strain>
    </source>
</reference>
<evidence type="ECO:0000256" key="5">
    <source>
        <dbReference type="ARBA" id="ARBA00022741"/>
    </source>
</evidence>
<dbReference type="SUPFAM" id="SSF52021">
    <property type="entry name" value="Carbamoyl phosphate synthetase, small subunit N-terminal domain"/>
    <property type="match status" value="1"/>
</dbReference>
<dbReference type="Pfam" id="PF00117">
    <property type="entry name" value="GATase"/>
    <property type="match status" value="1"/>
</dbReference>
<dbReference type="SMART" id="SM01097">
    <property type="entry name" value="CPSase_sm_chain"/>
    <property type="match status" value="1"/>
</dbReference>
<evidence type="ECO:0000313" key="11">
    <source>
        <dbReference type="EMBL" id="UQS81470.1"/>
    </source>
</evidence>
<keyword evidence="12" id="KW-1185">Reference proteome</keyword>
<evidence type="ECO:0000256" key="9">
    <source>
        <dbReference type="ARBA" id="ARBA00048816"/>
    </source>
</evidence>
<protein>
    <recommendedName>
        <fullName evidence="3">carbamoyl-phosphate synthase (glutamine-hydrolyzing)</fullName>
        <ecNumber evidence="3">6.3.5.5</ecNumber>
    </recommendedName>
    <alternativeName>
        <fullName evidence="8">Arginine-specific carbamoyl phosphate synthetase, glutamine chain</fullName>
    </alternativeName>
</protein>
<dbReference type="RefSeq" id="WP_249513734.1">
    <property type="nucleotide sequence ID" value="NZ_CP093366.1"/>
</dbReference>
<name>A0ABY4P6X3_9LACO</name>
<gene>
    <name evidence="11" type="ORF">MOO45_04390</name>
</gene>
<dbReference type="Pfam" id="PF00988">
    <property type="entry name" value="CPSase_sm_chain"/>
    <property type="match status" value="1"/>
</dbReference>
<sequence>MKSKIRYLILEDGTVFAGDPLGAPIISTGELVITNNMNGVEHAITDQTYNDQILVFVSPLVNTSGMNRDDYESISPSCRGVIFGSVNFVQQTSAANNSLNSFLKKRRIPGITNINVQRLAKHIQQYGSMKASIMDTDDEHAMDQIRALVIPRDRVKTVSTKQPYPNPNVGFKIAVIDLGLKFSLLRQLSIRKCDSIILPYNTSAATIMDLDPDAVLFTSGPGNPTEIPDTIATCQVLEGRIPIMGVGLGHLVVALANGALVKKMKSGHHGSNVPTLEIATENVEFANHNHNYTIDFTKEARNNFFITYRCLTDNTIEGLRHRRDPTMTVQFQPEAAPGSHDVLYVFDEFIEMINSFVQGKKYDQNNVNNW</sequence>
<comment type="catalytic activity">
    <reaction evidence="9">
        <text>hydrogencarbonate + L-glutamine + 2 ATP + H2O = carbamoyl phosphate + L-glutamate + 2 ADP + phosphate + 2 H(+)</text>
        <dbReference type="Rhea" id="RHEA:18633"/>
        <dbReference type="ChEBI" id="CHEBI:15377"/>
        <dbReference type="ChEBI" id="CHEBI:15378"/>
        <dbReference type="ChEBI" id="CHEBI:17544"/>
        <dbReference type="ChEBI" id="CHEBI:29985"/>
        <dbReference type="ChEBI" id="CHEBI:30616"/>
        <dbReference type="ChEBI" id="CHEBI:43474"/>
        <dbReference type="ChEBI" id="CHEBI:58228"/>
        <dbReference type="ChEBI" id="CHEBI:58359"/>
        <dbReference type="ChEBI" id="CHEBI:456216"/>
        <dbReference type="EC" id="6.3.5.5"/>
    </reaction>
</comment>
<dbReference type="InterPro" id="IPR036480">
    <property type="entry name" value="CarbP_synth_ssu_N_sf"/>
</dbReference>
<feature type="domain" description="Carbamoyl-phosphate synthase small subunit N-terminal" evidence="10">
    <location>
        <begin position="4"/>
        <end position="134"/>
    </location>
</feature>
<dbReference type="InterPro" id="IPR050472">
    <property type="entry name" value="Anth_synth/Amidotransfase"/>
</dbReference>
<organism evidence="11 12">
    <name type="scientific">Bombilactobacillus folatiphilus</name>
    <dbReference type="NCBI Taxonomy" id="2923362"/>
    <lineage>
        <taxon>Bacteria</taxon>
        <taxon>Bacillati</taxon>
        <taxon>Bacillota</taxon>
        <taxon>Bacilli</taxon>
        <taxon>Lactobacillales</taxon>
        <taxon>Lactobacillaceae</taxon>
        <taxon>Bombilactobacillus</taxon>
    </lineage>
</organism>
<dbReference type="InterPro" id="IPR029062">
    <property type="entry name" value="Class_I_gatase-like"/>
</dbReference>
<dbReference type="Gene3D" id="3.50.30.20">
    <property type="entry name" value="Carbamoyl-phosphate synthase small subunit, N-terminal domain"/>
    <property type="match status" value="1"/>
</dbReference>
<dbReference type="EC" id="6.3.5.5" evidence="3"/>
<dbReference type="InterPro" id="IPR035686">
    <property type="entry name" value="CPSase_GATase1"/>
</dbReference>
<dbReference type="NCBIfam" id="TIGR01368">
    <property type="entry name" value="CPSaseIIsmall"/>
    <property type="match status" value="1"/>
</dbReference>
<dbReference type="InterPro" id="IPR006274">
    <property type="entry name" value="CarbamoylP_synth_ssu"/>
</dbReference>
<evidence type="ECO:0000256" key="7">
    <source>
        <dbReference type="ARBA" id="ARBA00022962"/>
    </source>
</evidence>
<comment type="pathway">
    <text evidence="1">Amino-acid biosynthesis; L-arginine biosynthesis; carbamoyl phosphate from bicarbonate: step 1/1.</text>
</comment>
<keyword evidence="5" id="KW-0547">Nucleotide-binding</keyword>
<evidence type="ECO:0000256" key="1">
    <source>
        <dbReference type="ARBA" id="ARBA00005077"/>
    </source>
</evidence>
<dbReference type="CDD" id="cd01744">
    <property type="entry name" value="GATase1_CPSase"/>
    <property type="match status" value="1"/>
</dbReference>
<keyword evidence="7" id="KW-0315">Glutamine amidotransferase</keyword>
<evidence type="ECO:0000256" key="4">
    <source>
        <dbReference type="ARBA" id="ARBA00022598"/>
    </source>
</evidence>
<evidence type="ECO:0000313" key="12">
    <source>
        <dbReference type="Proteomes" id="UP000831495"/>
    </source>
</evidence>
<dbReference type="Gene3D" id="3.40.50.880">
    <property type="match status" value="1"/>
</dbReference>
<dbReference type="EMBL" id="CP093366">
    <property type="protein sequence ID" value="UQS81470.1"/>
    <property type="molecule type" value="Genomic_DNA"/>
</dbReference>
<evidence type="ECO:0000256" key="8">
    <source>
        <dbReference type="ARBA" id="ARBA00044340"/>
    </source>
</evidence>
<dbReference type="NCBIfam" id="NF009475">
    <property type="entry name" value="PRK12838.1"/>
    <property type="match status" value="1"/>
</dbReference>
<evidence type="ECO:0000256" key="2">
    <source>
        <dbReference type="ARBA" id="ARBA00007800"/>
    </source>
</evidence>
<evidence type="ECO:0000256" key="3">
    <source>
        <dbReference type="ARBA" id="ARBA00012738"/>
    </source>
</evidence>
<keyword evidence="6" id="KW-0067">ATP-binding</keyword>
<dbReference type="SUPFAM" id="SSF52317">
    <property type="entry name" value="Class I glutamine amidotransferase-like"/>
    <property type="match status" value="1"/>
</dbReference>
<dbReference type="PRINTS" id="PR00099">
    <property type="entry name" value="CPSGATASE"/>
</dbReference>
<dbReference type="PRINTS" id="PR00096">
    <property type="entry name" value="GATASE"/>
</dbReference>
<dbReference type="PANTHER" id="PTHR43418">
    <property type="entry name" value="MULTIFUNCTIONAL TRYPTOPHAN BIOSYNTHESIS PROTEIN-RELATED"/>
    <property type="match status" value="1"/>
</dbReference>
<comment type="similarity">
    <text evidence="2">Belongs to the CarA family.</text>
</comment>
<dbReference type="InterPro" id="IPR017926">
    <property type="entry name" value="GATASE"/>
</dbReference>
<proteinExistence type="inferred from homology"/>
<keyword evidence="4" id="KW-0436">Ligase</keyword>
<evidence type="ECO:0000256" key="6">
    <source>
        <dbReference type="ARBA" id="ARBA00022840"/>
    </source>
</evidence>
<accession>A0ABY4P6X3</accession>
<dbReference type="InterPro" id="IPR002474">
    <property type="entry name" value="CarbamoylP_synth_ssu_N"/>
</dbReference>